<evidence type="ECO:0000313" key="1">
    <source>
        <dbReference type="EMBL" id="GAH81971.1"/>
    </source>
</evidence>
<dbReference type="EMBL" id="BARU01043498">
    <property type="protein sequence ID" value="GAH81971.1"/>
    <property type="molecule type" value="Genomic_DNA"/>
</dbReference>
<name>X1IHW8_9ZZZZ</name>
<comment type="caution">
    <text evidence="1">The sequence shown here is derived from an EMBL/GenBank/DDBJ whole genome shotgun (WGS) entry which is preliminary data.</text>
</comment>
<sequence length="69" mass="8360">MSGLKMVLQYKLKSEKKWKDYPGKDKLKVPVSKCDFRLLSHNRKKLLVEKASYAKVMKRFRQIEFFKHK</sequence>
<accession>X1IHW8</accession>
<gene>
    <name evidence="1" type="ORF">S03H2_66586</name>
</gene>
<dbReference type="AlphaFoldDB" id="X1IHW8"/>
<protein>
    <submittedName>
        <fullName evidence="1">Uncharacterized protein</fullName>
    </submittedName>
</protein>
<reference evidence="1" key="1">
    <citation type="journal article" date="2014" name="Front. Microbiol.">
        <title>High frequency of phylogenetically diverse reductive dehalogenase-homologous genes in deep subseafloor sedimentary metagenomes.</title>
        <authorList>
            <person name="Kawai M."/>
            <person name="Futagami T."/>
            <person name="Toyoda A."/>
            <person name="Takaki Y."/>
            <person name="Nishi S."/>
            <person name="Hori S."/>
            <person name="Arai W."/>
            <person name="Tsubouchi T."/>
            <person name="Morono Y."/>
            <person name="Uchiyama I."/>
            <person name="Ito T."/>
            <person name="Fujiyama A."/>
            <person name="Inagaki F."/>
            <person name="Takami H."/>
        </authorList>
    </citation>
    <scope>NUCLEOTIDE SEQUENCE</scope>
    <source>
        <strain evidence="1">Expedition CK06-06</strain>
    </source>
</reference>
<organism evidence="1">
    <name type="scientific">marine sediment metagenome</name>
    <dbReference type="NCBI Taxonomy" id="412755"/>
    <lineage>
        <taxon>unclassified sequences</taxon>
        <taxon>metagenomes</taxon>
        <taxon>ecological metagenomes</taxon>
    </lineage>
</organism>
<proteinExistence type="predicted"/>